<dbReference type="AlphaFoldDB" id="A0AA87ZWI2"/>
<protein>
    <submittedName>
        <fullName evidence="2">Uncharacterized protein</fullName>
    </submittedName>
</protein>
<comment type="caution">
    <text evidence="2">The sequence shown here is derived from an EMBL/GenBank/DDBJ whole genome shotgun (WGS) entry which is preliminary data.</text>
</comment>
<proteinExistence type="predicted"/>
<feature type="region of interest" description="Disordered" evidence="1">
    <location>
        <begin position="133"/>
        <end position="161"/>
    </location>
</feature>
<dbReference type="Proteomes" id="UP001187192">
    <property type="component" value="Unassembled WGS sequence"/>
</dbReference>
<feature type="region of interest" description="Disordered" evidence="1">
    <location>
        <begin position="1"/>
        <end position="65"/>
    </location>
</feature>
<keyword evidence="3" id="KW-1185">Reference proteome</keyword>
<gene>
    <name evidence="2" type="ORF">TIFTF001_010126</name>
</gene>
<organism evidence="2 3">
    <name type="scientific">Ficus carica</name>
    <name type="common">Common fig</name>
    <dbReference type="NCBI Taxonomy" id="3494"/>
    <lineage>
        <taxon>Eukaryota</taxon>
        <taxon>Viridiplantae</taxon>
        <taxon>Streptophyta</taxon>
        <taxon>Embryophyta</taxon>
        <taxon>Tracheophyta</taxon>
        <taxon>Spermatophyta</taxon>
        <taxon>Magnoliopsida</taxon>
        <taxon>eudicotyledons</taxon>
        <taxon>Gunneridae</taxon>
        <taxon>Pentapetalae</taxon>
        <taxon>rosids</taxon>
        <taxon>fabids</taxon>
        <taxon>Rosales</taxon>
        <taxon>Moraceae</taxon>
        <taxon>Ficeae</taxon>
        <taxon>Ficus</taxon>
    </lineage>
</organism>
<sequence>MTNPSTSDSCEERQKWRQRKNVRNSGEKDGDTTACGAHRDGNILREDGAPQGSSRTGRGWGTKFEDGDGDGDKILSLKLSSAGMEKALPALFLPSYIYTYINDFMYINKYMGNETVMGKTLMMGNSRPLPRFHLSGDGDDFDGGDGNEKAFPSLVPSHFHP</sequence>
<accession>A0AA87ZWI2</accession>
<evidence type="ECO:0000256" key="1">
    <source>
        <dbReference type="SAM" id="MobiDB-lite"/>
    </source>
</evidence>
<feature type="compositionally biased region" description="Basic and acidic residues" evidence="1">
    <location>
        <begin position="25"/>
        <end position="48"/>
    </location>
</feature>
<reference evidence="2" key="1">
    <citation type="submission" date="2023-07" db="EMBL/GenBank/DDBJ databases">
        <title>draft genome sequence of fig (Ficus carica).</title>
        <authorList>
            <person name="Takahashi T."/>
            <person name="Nishimura K."/>
        </authorList>
    </citation>
    <scope>NUCLEOTIDE SEQUENCE</scope>
</reference>
<evidence type="ECO:0000313" key="2">
    <source>
        <dbReference type="EMBL" id="GMN40897.1"/>
    </source>
</evidence>
<evidence type="ECO:0000313" key="3">
    <source>
        <dbReference type="Proteomes" id="UP001187192"/>
    </source>
</evidence>
<dbReference type="EMBL" id="BTGU01000012">
    <property type="protein sequence ID" value="GMN40897.1"/>
    <property type="molecule type" value="Genomic_DNA"/>
</dbReference>
<name>A0AA87ZWI2_FICCA</name>